<dbReference type="AlphaFoldDB" id="A0A378JCQ4"/>
<reference evidence="1 3" key="1">
    <citation type="submission" date="2015-11" db="EMBL/GenBank/DDBJ databases">
        <title>Genomic analysis of 38 Legionella species identifies large and diverse effector repertoires.</title>
        <authorList>
            <person name="Burstein D."/>
            <person name="Amaro F."/>
            <person name="Zusman T."/>
            <person name="Lifshitz Z."/>
            <person name="Cohen O."/>
            <person name="Gilbert J.A."/>
            <person name="Pupko T."/>
            <person name="Shuman H.A."/>
            <person name="Segal G."/>
        </authorList>
    </citation>
    <scope>NUCLEOTIDE SEQUENCE [LARGE SCALE GENOMIC DNA]</scope>
    <source>
        <strain evidence="1 3">Lyon 8420412</strain>
    </source>
</reference>
<dbReference type="EMBL" id="UGOB01000001">
    <property type="protein sequence ID" value="STX45116.1"/>
    <property type="molecule type" value="Genomic_DNA"/>
</dbReference>
<dbReference type="RefSeq" id="WP_157068241.1">
    <property type="nucleotide sequence ID" value="NZ_CAAAHW010000009.1"/>
</dbReference>
<reference evidence="2 4" key="2">
    <citation type="submission" date="2018-06" db="EMBL/GenBank/DDBJ databases">
        <authorList>
            <consortium name="Pathogen Informatics"/>
            <person name="Doyle S."/>
        </authorList>
    </citation>
    <scope>NUCLEOTIDE SEQUENCE [LARGE SCALE GENOMIC DNA]</scope>
    <source>
        <strain evidence="2 4">NCTC12388</strain>
    </source>
</reference>
<name>A0A378JCQ4_9GAMM</name>
<accession>A0A378JCQ4</accession>
<proteinExistence type="predicted"/>
<evidence type="ECO:0000313" key="1">
    <source>
        <dbReference type="EMBL" id="KTD15540.1"/>
    </source>
</evidence>
<evidence type="ECO:0000313" key="2">
    <source>
        <dbReference type="EMBL" id="STX45116.1"/>
    </source>
</evidence>
<keyword evidence="3" id="KW-1185">Reference proteome</keyword>
<organism evidence="2 4">
    <name type="scientific">Legionella gratiana</name>
    <dbReference type="NCBI Taxonomy" id="45066"/>
    <lineage>
        <taxon>Bacteria</taxon>
        <taxon>Pseudomonadati</taxon>
        <taxon>Pseudomonadota</taxon>
        <taxon>Gammaproteobacteria</taxon>
        <taxon>Legionellales</taxon>
        <taxon>Legionellaceae</taxon>
        <taxon>Legionella</taxon>
    </lineage>
</organism>
<protein>
    <submittedName>
        <fullName evidence="2">Uncharacterized protein</fullName>
    </submittedName>
</protein>
<evidence type="ECO:0000313" key="3">
    <source>
        <dbReference type="Proteomes" id="UP000054691"/>
    </source>
</evidence>
<gene>
    <name evidence="1" type="ORF">Lgra_0206</name>
    <name evidence="2" type="ORF">NCTC12388_01844</name>
</gene>
<dbReference type="Proteomes" id="UP000054691">
    <property type="component" value="Unassembled WGS sequence"/>
</dbReference>
<dbReference type="Proteomes" id="UP000254476">
    <property type="component" value="Unassembled WGS sequence"/>
</dbReference>
<evidence type="ECO:0000313" key="4">
    <source>
        <dbReference type="Proteomes" id="UP000254476"/>
    </source>
</evidence>
<sequence length="58" mass="7306">MRREFSKEFNKDKIKHDLARSIMYKDQVKVYWIPKDFKNRMEDVEQLLKDETISRYQH</sequence>
<dbReference type="EMBL" id="LNYE01000003">
    <property type="protein sequence ID" value="KTD15540.1"/>
    <property type="molecule type" value="Genomic_DNA"/>
</dbReference>